<organism evidence="2 3">
    <name type="scientific">Bradyrhizobium macuxiense</name>
    <dbReference type="NCBI Taxonomy" id="1755647"/>
    <lineage>
        <taxon>Bacteria</taxon>
        <taxon>Pseudomonadati</taxon>
        <taxon>Pseudomonadota</taxon>
        <taxon>Alphaproteobacteria</taxon>
        <taxon>Hyphomicrobiales</taxon>
        <taxon>Nitrobacteraceae</taxon>
        <taxon>Bradyrhizobium</taxon>
    </lineage>
</organism>
<comment type="caution">
    <text evidence="2">The sequence shown here is derived from an EMBL/GenBank/DDBJ whole genome shotgun (WGS) entry which is preliminary data.</text>
</comment>
<proteinExistence type="predicted"/>
<sequence length="227" mass="25136">MEITPEMSSKAQIEQRLAALESEAAELRAMLAGNAAQAPAQQQQRDPEVTVTEVAEPLRALPSDEQLRRLLVVVLTEYPQLGPDRRRIPRALEIEYQDAAFVEFKAAFTALSMMRRLPRPDTKHTTGYWIDACEDHLRQAGRQGDLTTSALVAAALAHGDITYRPLDEFPHGVELGLAIGGQGRLYNGAWRQVLAMGRLNTEMMIETRARRPKVAQILVTGGNRVVG</sequence>
<dbReference type="Proteomes" id="UP000057737">
    <property type="component" value="Unassembled WGS sequence"/>
</dbReference>
<accession>A0A125Q8I4</accession>
<gene>
    <name evidence="2" type="ORF">AS156_00990</name>
</gene>
<dbReference type="AlphaFoldDB" id="A0A125Q8I4"/>
<reference evidence="2 3" key="1">
    <citation type="submission" date="2015-11" db="EMBL/GenBank/DDBJ databases">
        <title>Draft Genome Sequence of the Strain BR 10303 (Bradyrhizobium sp.) isolated from nodules of Centrolobium paraense.</title>
        <authorList>
            <person name="Zelli J.E."/>
            <person name="Simoes-Araujo J.L."/>
            <person name="Barauna A.C."/>
            <person name="Silva K."/>
        </authorList>
    </citation>
    <scope>NUCLEOTIDE SEQUENCE [LARGE SCALE GENOMIC DNA]</scope>
    <source>
        <strain evidence="2 3">BR 10303</strain>
    </source>
</reference>
<evidence type="ECO:0000313" key="2">
    <source>
        <dbReference type="EMBL" id="KWV54335.1"/>
    </source>
</evidence>
<name>A0A125Q8I4_9BRAD</name>
<protein>
    <submittedName>
        <fullName evidence="2">Uncharacterized protein</fullName>
    </submittedName>
</protein>
<dbReference type="EMBL" id="LNCU01000072">
    <property type="protein sequence ID" value="KWV54335.1"/>
    <property type="molecule type" value="Genomic_DNA"/>
</dbReference>
<evidence type="ECO:0000313" key="3">
    <source>
        <dbReference type="Proteomes" id="UP000057737"/>
    </source>
</evidence>
<evidence type="ECO:0000256" key="1">
    <source>
        <dbReference type="SAM" id="Coils"/>
    </source>
</evidence>
<feature type="coiled-coil region" evidence="1">
    <location>
        <begin position="10"/>
        <end position="37"/>
    </location>
</feature>
<keyword evidence="1" id="KW-0175">Coiled coil</keyword>
<keyword evidence="3" id="KW-1185">Reference proteome</keyword>